<dbReference type="InterPro" id="IPR013216">
    <property type="entry name" value="Methyltransf_11"/>
</dbReference>
<dbReference type="PANTHER" id="PTHR44942">
    <property type="entry name" value="METHYLTRANSF_11 DOMAIN-CONTAINING PROTEIN"/>
    <property type="match status" value="1"/>
</dbReference>
<evidence type="ECO:0000256" key="3">
    <source>
        <dbReference type="ARBA" id="ARBA00022679"/>
    </source>
</evidence>
<dbReference type="Proteomes" id="UP000235914">
    <property type="component" value="Unassembled WGS sequence"/>
</dbReference>
<feature type="domain" description="Methyltransferase type 11" evidence="4">
    <location>
        <begin position="42"/>
        <end position="133"/>
    </location>
</feature>
<dbReference type="RefSeq" id="WP_065529766.1">
    <property type="nucleotide sequence ID" value="NZ_AP021898.1"/>
</dbReference>
<dbReference type="GO" id="GO:0008757">
    <property type="term" value="F:S-adenosylmethionine-dependent methyltransferase activity"/>
    <property type="evidence" value="ECO:0007669"/>
    <property type="project" value="InterPro"/>
</dbReference>
<dbReference type="InterPro" id="IPR029063">
    <property type="entry name" value="SAM-dependent_MTases_sf"/>
</dbReference>
<dbReference type="EMBL" id="PJKN01000003">
    <property type="protein sequence ID" value="PNC56412.1"/>
    <property type="molecule type" value="Genomic_DNA"/>
</dbReference>
<dbReference type="Gene3D" id="3.40.50.150">
    <property type="entry name" value="Vaccinia Virus protein VP39"/>
    <property type="match status" value="1"/>
</dbReference>
<dbReference type="AlphaFoldDB" id="A0AAP8T9E8"/>
<dbReference type="GO" id="GO:0032259">
    <property type="term" value="P:methylation"/>
    <property type="evidence" value="ECO:0007669"/>
    <property type="project" value="UniProtKB-KW"/>
</dbReference>
<keyword evidence="2 5" id="KW-0489">Methyltransferase</keyword>
<evidence type="ECO:0000256" key="2">
    <source>
        <dbReference type="ARBA" id="ARBA00022603"/>
    </source>
</evidence>
<evidence type="ECO:0000259" key="4">
    <source>
        <dbReference type="Pfam" id="PF08241"/>
    </source>
</evidence>
<organism evidence="5 6">
    <name type="scientific">Akkermansia muciniphila</name>
    <dbReference type="NCBI Taxonomy" id="239935"/>
    <lineage>
        <taxon>Bacteria</taxon>
        <taxon>Pseudomonadati</taxon>
        <taxon>Verrucomicrobiota</taxon>
        <taxon>Verrucomicrobiia</taxon>
        <taxon>Verrucomicrobiales</taxon>
        <taxon>Akkermansiaceae</taxon>
        <taxon>Akkermansia</taxon>
    </lineage>
</organism>
<name>A0AAP8T9E8_9BACT</name>
<accession>A0AAP8T9E8</accession>
<dbReference type="InterPro" id="IPR051052">
    <property type="entry name" value="Diverse_substrate_MTase"/>
</dbReference>
<evidence type="ECO:0000313" key="5">
    <source>
        <dbReference type="EMBL" id="PNC56412.1"/>
    </source>
</evidence>
<evidence type="ECO:0000256" key="1">
    <source>
        <dbReference type="ARBA" id="ARBA00008361"/>
    </source>
</evidence>
<dbReference type="PANTHER" id="PTHR44942:SF4">
    <property type="entry name" value="METHYLTRANSFERASE TYPE 11 DOMAIN-CONTAINING PROTEIN"/>
    <property type="match status" value="1"/>
</dbReference>
<comment type="similarity">
    <text evidence="1">Belongs to the methyltransferase superfamily.</text>
</comment>
<protein>
    <submittedName>
        <fullName evidence="5">Class I SAM-dependent methyltransferase</fullName>
    </submittedName>
</protein>
<dbReference type="Pfam" id="PF08241">
    <property type="entry name" value="Methyltransf_11"/>
    <property type="match status" value="1"/>
</dbReference>
<proteinExistence type="inferred from homology"/>
<keyword evidence="3" id="KW-0808">Transferase</keyword>
<dbReference type="GeneID" id="60880092"/>
<reference evidence="5 6" key="1">
    <citation type="journal article" date="2017" name="BMC Genomics">
        <title>Genome sequencing of 39 Akkermansia muciniphila isolates reveals its population structure, genomic and functional diverisity, and global distribution in mammalian gut microbiotas.</title>
        <authorList>
            <person name="Guo X."/>
            <person name="Li S."/>
            <person name="Zhang J."/>
            <person name="Wu F."/>
            <person name="Li X."/>
            <person name="Wu D."/>
            <person name="Zhang M."/>
            <person name="Ou Z."/>
            <person name="Jie Z."/>
            <person name="Yan Q."/>
            <person name="Li P."/>
            <person name="Yi J."/>
            <person name="Peng Y."/>
        </authorList>
    </citation>
    <scope>NUCLEOTIDE SEQUENCE [LARGE SCALE GENOMIC DNA]</scope>
    <source>
        <strain evidence="5 6">GP43</strain>
    </source>
</reference>
<comment type="caution">
    <text evidence="5">The sequence shown here is derived from an EMBL/GenBank/DDBJ whole genome shotgun (WGS) entry which is preliminary data.</text>
</comment>
<gene>
    <name evidence="5" type="ORF">CXU09_07325</name>
</gene>
<dbReference type="CDD" id="cd02440">
    <property type="entry name" value="AdoMet_MTases"/>
    <property type="match status" value="1"/>
</dbReference>
<evidence type="ECO:0000313" key="6">
    <source>
        <dbReference type="Proteomes" id="UP000235914"/>
    </source>
</evidence>
<sequence>MNNTDRFTGKARAYAQGRPDYPASVVGLLTRESRRENPRLADMGSGTGILSRAMLERGWTVYGVEPNDDMRKEAEKRLSAFPRFHSVAGTAERTGLPGASVDLVTAAQSFHWFDAAAFKRECRRILSGGGKVALIWNSRVEDSPIAREEGNIHRLYCPCFYGFSGGLAKLTDSIGAFFNHRFQIFRFPNDLSYTREQYLRRMMSTSYALTEGGEERFSWLDALEKLFDRFETEGRVTVPNETVMYLGKC</sequence>
<dbReference type="SUPFAM" id="SSF53335">
    <property type="entry name" value="S-adenosyl-L-methionine-dependent methyltransferases"/>
    <property type="match status" value="1"/>
</dbReference>